<dbReference type="Proteomes" id="UP001303902">
    <property type="component" value="Chromosome"/>
</dbReference>
<accession>A0ABZ0L8Y6</accession>
<sequence length="84" mass="10421">MELVHWEYWRKYQIKGVFDRFPTTVVIFRQVKNYYFIYSMSGLDETVIPTRKDYVQMEYLLNKELGSLPAYRKRFVFTQYKKTQ</sequence>
<evidence type="ECO:0000313" key="1">
    <source>
        <dbReference type="EMBL" id="WOV89002.1"/>
    </source>
</evidence>
<reference evidence="1 2" key="1">
    <citation type="submission" date="2023-06" db="EMBL/GenBank/DDBJ databases">
        <title>Sporosarcina sp. nov., isolated from Korean tranditional fermented seafood 'Jeotgal'.</title>
        <authorList>
            <person name="Yang A.I."/>
            <person name="Shin N.-R."/>
        </authorList>
    </citation>
    <scope>NUCLEOTIDE SEQUENCE [LARGE SCALE GENOMIC DNA]</scope>
    <source>
        <strain evidence="1 2">T2O-4</strain>
    </source>
</reference>
<protein>
    <submittedName>
        <fullName evidence="1">Uncharacterized protein</fullName>
    </submittedName>
</protein>
<evidence type="ECO:0000313" key="2">
    <source>
        <dbReference type="Proteomes" id="UP001303902"/>
    </source>
</evidence>
<proteinExistence type="predicted"/>
<keyword evidence="2" id="KW-1185">Reference proteome</keyword>
<organism evidence="1 2">
    <name type="scientific">Sporosarcina oncorhynchi</name>
    <dbReference type="NCBI Taxonomy" id="3056444"/>
    <lineage>
        <taxon>Bacteria</taxon>
        <taxon>Bacillati</taxon>
        <taxon>Bacillota</taxon>
        <taxon>Bacilli</taxon>
        <taxon>Bacillales</taxon>
        <taxon>Caryophanaceae</taxon>
        <taxon>Sporosarcina</taxon>
    </lineage>
</organism>
<dbReference type="EMBL" id="CP129118">
    <property type="protein sequence ID" value="WOV89002.1"/>
    <property type="molecule type" value="Genomic_DNA"/>
</dbReference>
<dbReference type="RefSeq" id="WP_317970630.1">
    <property type="nucleotide sequence ID" value="NZ_CP129118.1"/>
</dbReference>
<name>A0ABZ0L8Y6_9BACL</name>
<gene>
    <name evidence="1" type="ORF">QWT69_07830</name>
</gene>